<sequence>MLGEAMGISQALQWVDELGFDGIDFSLGSKITVDSFNGGIFSNSFHNSTVEFSRQQTNEIDHQISASLNAI</sequence>
<name>G7LDM9_MEDTR</name>
<keyword evidence="3" id="KW-1185">Reference proteome</keyword>
<reference evidence="1 3" key="1">
    <citation type="journal article" date="2011" name="Nature">
        <title>The Medicago genome provides insight into the evolution of rhizobial symbioses.</title>
        <authorList>
            <person name="Young N.D."/>
            <person name="Debelle F."/>
            <person name="Oldroyd G.E."/>
            <person name="Geurts R."/>
            <person name="Cannon S.B."/>
            <person name="Udvardi M.K."/>
            <person name="Benedito V.A."/>
            <person name="Mayer K.F."/>
            <person name="Gouzy J."/>
            <person name="Schoof H."/>
            <person name="Van de Peer Y."/>
            <person name="Proost S."/>
            <person name="Cook D.R."/>
            <person name="Meyers B.C."/>
            <person name="Spannagl M."/>
            <person name="Cheung F."/>
            <person name="De Mita S."/>
            <person name="Krishnakumar V."/>
            <person name="Gundlach H."/>
            <person name="Zhou S."/>
            <person name="Mudge J."/>
            <person name="Bharti A.K."/>
            <person name="Murray J.D."/>
            <person name="Naoumkina M.A."/>
            <person name="Rosen B."/>
            <person name="Silverstein K.A."/>
            <person name="Tang H."/>
            <person name="Rombauts S."/>
            <person name="Zhao P.X."/>
            <person name="Zhou P."/>
            <person name="Barbe V."/>
            <person name="Bardou P."/>
            <person name="Bechner M."/>
            <person name="Bellec A."/>
            <person name="Berger A."/>
            <person name="Berges H."/>
            <person name="Bidwell S."/>
            <person name="Bisseling T."/>
            <person name="Choisne N."/>
            <person name="Couloux A."/>
            <person name="Denny R."/>
            <person name="Deshpande S."/>
            <person name="Dai X."/>
            <person name="Doyle J.J."/>
            <person name="Dudez A.M."/>
            <person name="Farmer A.D."/>
            <person name="Fouteau S."/>
            <person name="Franken C."/>
            <person name="Gibelin C."/>
            <person name="Gish J."/>
            <person name="Goldstein S."/>
            <person name="Gonzalez A.J."/>
            <person name="Green P.J."/>
            <person name="Hallab A."/>
            <person name="Hartog M."/>
            <person name="Hua A."/>
            <person name="Humphray S.J."/>
            <person name="Jeong D.H."/>
            <person name="Jing Y."/>
            <person name="Jocker A."/>
            <person name="Kenton S.M."/>
            <person name="Kim D.J."/>
            <person name="Klee K."/>
            <person name="Lai H."/>
            <person name="Lang C."/>
            <person name="Lin S."/>
            <person name="Macmil S.L."/>
            <person name="Magdelenat G."/>
            <person name="Matthews L."/>
            <person name="McCorrison J."/>
            <person name="Monaghan E.L."/>
            <person name="Mun J.H."/>
            <person name="Najar F.Z."/>
            <person name="Nicholson C."/>
            <person name="Noirot C."/>
            <person name="O'Bleness M."/>
            <person name="Paule C.R."/>
            <person name="Poulain J."/>
            <person name="Prion F."/>
            <person name="Qin B."/>
            <person name="Qu C."/>
            <person name="Retzel E.F."/>
            <person name="Riddle C."/>
            <person name="Sallet E."/>
            <person name="Samain S."/>
            <person name="Samson N."/>
            <person name="Sanders I."/>
            <person name="Saurat O."/>
            <person name="Scarpelli C."/>
            <person name="Schiex T."/>
            <person name="Segurens B."/>
            <person name="Severin A.J."/>
            <person name="Sherrier D.J."/>
            <person name="Shi R."/>
            <person name="Sims S."/>
            <person name="Singer S.R."/>
            <person name="Sinharoy S."/>
            <person name="Sterck L."/>
            <person name="Viollet A."/>
            <person name="Wang B.B."/>
            <person name="Wang K."/>
            <person name="Wang M."/>
            <person name="Wang X."/>
            <person name="Warfsmann J."/>
            <person name="Weissenbach J."/>
            <person name="White D.D."/>
            <person name="White J.D."/>
            <person name="Wiley G.B."/>
            <person name="Wincker P."/>
            <person name="Xing Y."/>
            <person name="Yang L."/>
            <person name="Yao Z."/>
            <person name="Ying F."/>
            <person name="Zhai J."/>
            <person name="Zhou L."/>
            <person name="Zuber A."/>
            <person name="Denarie J."/>
            <person name="Dixon R.A."/>
            <person name="May G.D."/>
            <person name="Schwartz D.C."/>
            <person name="Rogers J."/>
            <person name="Quetier F."/>
            <person name="Town C.D."/>
            <person name="Roe B.A."/>
        </authorList>
    </citation>
    <scope>NUCLEOTIDE SEQUENCE [LARGE SCALE GENOMIC DNA]</scope>
    <source>
        <strain evidence="1">A17</strain>
        <strain evidence="2 3">cv. Jemalong A17</strain>
    </source>
</reference>
<evidence type="ECO:0000313" key="3">
    <source>
        <dbReference type="Proteomes" id="UP000002051"/>
    </source>
</evidence>
<dbReference type="EMBL" id="CM001224">
    <property type="protein sequence ID" value="AET02176.1"/>
    <property type="molecule type" value="Genomic_DNA"/>
</dbReference>
<dbReference type="Proteomes" id="UP000002051">
    <property type="component" value="Chromosome 8"/>
</dbReference>
<evidence type="ECO:0000313" key="2">
    <source>
        <dbReference type="EnsemblPlants" id="AET02176"/>
    </source>
</evidence>
<protein>
    <submittedName>
        <fullName evidence="1">Glycoside hydrolase family 18 protein</fullName>
    </submittedName>
</protein>
<reference evidence="1 3" key="2">
    <citation type="journal article" date="2014" name="BMC Genomics">
        <title>An improved genome release (version Mt4.0) for the model legume Medicago truncatula.</title>
        <authorList>
            <person name="Tang H."/>
            <person name="Krishnakumar V."/>
            <person name="Bidwell S."/>
            <person name="Rosen B."/>
            <person name="Chan A."/>
            <person name="Zhou S."/>
            <person name="Gentzbittel L."/>
            <person name="Childs K.L."/>
            <person name="Yandell M."/>
            <person name="Gundlach H."/>
            <person name="Mayer K.F."/>
            <person name="Schwartz D.C."/>
            <person name="Town C.D."/>
        </authorList>
    </citation>
    <scope>GENOME REANNOTATION</scope>
    <source>
        <strain evidence="2 3">cv. Jemalong A17</strain>
    </source>
</reference>
<dbReference type="GO" id="GO:0016787">
    <property type="term" value="F:hydrolase activity"/>
    <property type="evidence" value="ECO:0007669"/>
    <property type="project" value="UniProtKB-KW"/>
</dbReference>
<gene>
    <name evidence="1" type="ordered locus">MTR_8g036690</name>
</gene>
<proteinExistence type="predicted"/>
<accession>G7LDM9</accession>
<keyword evidence="1" id="KW-0378">Hydrolase</keyword>
<reference evidence="2" key="3">
    <citation type="submission" date="2015-04" db="UniProtKB">
        <authorList>
            <consortium name="EnsemblPlants"/>
        </authorList>
    </citation>
    <scope>IDENTIFICATION</scope>
    <source>
        <strain evidence="2">cv. Jemalong A17</strain>
    </source>
</reference>
<dbReference type="HOGENOM" id="CLU_2743893_0_0_1"/>
<dbReference type="AlphaFoldDB" id="G7LDM9"/>
<organism evidence="1 3">
    <name type="scientific">Medicago truncatula</name>
    <name type="common">Barrel medic</name>
    <name type="synonym">Medicago tribuloides</name>
    <dbReference type="NCBI Taxonomy" id="3880"/>
    <lineage>
        <taxon>Eukaryota</taxon>
        <taxon>Viridiplantae</taxon>
        <taxon>Streptophyta</taxon>
        <taxon>Embryophyta</taxon>
        <taxon>Tracheophyta</taxon>
        <taxon>Spermatophyta</taxon>
        <taxon>Magnoliopsida</taxon>
        <taxon>eudicotyledons</taxon>
        <taxon>Gunneridae</taxon>
        <taxon>Pentapetalae</taxon>
        <taxon>rosids</taxon>
        <taxon>fabids</taxon>
        <taxon>Fabales</taxon>
        <taxon>Fabaceae</taxon>
        <taxon>Papilionoideae</taxon>
        <taxon>50 kb inversion clade</taxon>
        <taxon>NPAAA clade</taxon>
        <taxon>Hologalegina</taxon>
        <taxon>IRL clade</taxon>
        <taxon>Trifolieae</taxon>
        <taxon>Medicago</taxon>
    </lineage>
</organism>
<evidence type="ECO:0000313" key="1">
    <source>
        <dbReference type="EMBL" id="AET02176.1"/>
    </source>
</evidence>
<dbReference type="PaxDb" id="3880-AET02176"/>
<dbReference type="EnsemblPlants" id="AET02176">
    <property type="protein sequence ID" value="AET02176"/>
    <property type="gene ID" value="MTR_8g036690"/>
</dbReference>